<dbReference type="Proteomes" id="UP000324800">
    <property type="component" value="Unassembled WGS sequence"/>
</dbReference>
<feature type="compositionally biased region" description="Basic and acidic residues" evidence="1">
    <location>
        <begin position="306"/>
        <end position="325"/>
    </location>
</feature>
<accession>A0A5J4W1W8</accession>
<evidence type="ECO:0000313" key="3">
    <source>
        <dbReference type="Proteomes" id="UP000324800"/>
    </source>
</evidence>
<dbReference type="EMBL" id="SNRW01003800">
    <property type="protein sequence ID" value="KAA6388901.1"/>
    <property type="molecule type" value="Genomic_DNA"/>
</dbReference>
<feature type="region of interest" description="Disordered" evidence="1">
    <location>
        <begin position="285"/>
        <end position="325"/>
    </location>
</feature>
<protein>
    <submittedName>
        <fullName evidence="2">Uncharacterized protein</fullName>
    </submittedName>
</protein>
<evidence type="ECO:0000256" key="1">
    <source>
        <dbReference type="SAM" id="MobiDB-lite"/>
    </source>
</evidence>
<evidence type="ECO:0000313" key="2">
    <source>
        <dbReference type="EMBL" id="KAA6388901.1"/>
    </source>
</evidence>
<dbReference type="AlphaFoldDB" id="A0A5J4W1W8"/>
<reference evidence="2 3" key="1">
    <citation type="submission" date="2019-03" db="EMBL/GenBank/DDBJ databases">
        <title>Single cell metagenomics reveals metabolic interactions within the superorganism composed of flagellate Streblomastix strix and complex community of Bacteroidetes bacteria on its surface.</title>
        <authorList>
            <person name="Treitli S.C."/>
            <person name="Kolisko M."/>
            <person name="Husnik F."/>
            <person name="Keeling P."/>
            <person name="Hampl V."/>
        </authorList>
    </citation>
    <scope>NUCLEOTIDE SEQUENCE [LARGE SCALE GENOMIC DNA]</scope>
    <source>
        <strain evidence="2">ST1C</strain>
    </source>
</reference>
<organism evidence="2 3">
    <name type="scientific">Streblomastix strix</name>
    <dbReference type="NCBI Taxonomy" id="222440"/>
    <lineage>
        <taxon>Eukaryota</taxon>
        <taxon>Metamonada</taxon>
        <taxon>Preaxostyla</taxon>
        <taxon>Oxymonadida</taxon>
        <taxon>Streblomastigidae</taxon>
        <taxon>Streblomastix</taxon>
    </lineage>
</organism>
<sequence length="325" mass="36918">MEVKLSKETDQLFGSDLNERDDAELAQQTSKAKQLGCFESSMILGAYDSDYEPNGPFDGMKKPSALIGLQNLKVLIPLELKFELSHRKEPYNIATIGVKSDLKTDNYVNTLLLPPAPTTFILAFTPYFCGNESSAHPLNTNPTSSRKSIPNHFKFLPKFHLAKIDFDNYRMIPIRNDRGNEITAENPGVSAFFIPQLTQQCSSNKNNVSLHFNAESLNHNDPAFEISLPILPFIRTFDTRLMQFKIQNINLNSNILDGDDKTKNEPEMKRKKILLLLILPSVIDKDPQSEDSDDETDQFPLTENINTKDIEKQRHNEENEGRTTR</sequence>
<proteinExistence type="predicted"/>
<name>A0A5J4W1W8_9EUKA</name>
<gene>
    <name evidence="2" type="ORF">EZS28_015573</name>
</gene>
<comment type="caution">
    <text evidence="2">The sequence shown here is derived from an EMBL/GenBank/DDBJ whole genome shotgun (WGS) entry which is preliminary data.</text>
</comment>